<dbReference type="SUPFAM" id="SSF81653">
    <property type="entry name" value="Calcium ATPase, transduction domain A"/>
    <property type="match status" value="1"/>
</dbReference>
<feature type="binding site" evidence="13">
    <location>
        <position position="802"/>
    </location>
    <ligand>
        <name>ATP</name>
        <dbReference type="ChEBI" id="CHEBI:30616"/>
    </ligand>
</feature>
<dbReference type="InterPro" id="IPR023214">
    <property type="entry name" value="HAD_sf"/>
</dbReference>
<evidence type="ECO:0000259" key="17">
    <source>
        <dbReference type="Pfam" id="PF16209"/>
    </source>
</evidence>
<dbReference type="SUPFAM" id="SSF56784">
    <property type="entry name" value="HAD-like"/>
    <property type="match status" value="1"/>
</dbReference>
<evidence type="ECO:0000256" key="6">
    <source>
        <dbReference type="ARBA" id="ARBA00022840"/>
    </source>
</evidence>
<evidence type="ECO:0000256" key="8">
    <source>
        <dbReference type="ARBA" id="ARBA00022967"/>
    </source>
</evidence>
<dbReference type="GO" id="GO:0140326">
    <property type="term" value="F:ATPase-coupled intramembrane lipid transporter activity"/>
    <property type="evidence" value="ECO:0007669"/>
    <property type="project" value="UniProtKB-EC"/>
</dbReference>
<feature type="binding site" evidence="13">
    <location>
        <position position="925"/>
    </location>
    <ligand>
        <name>ATP</name>
        <dbReference type="ChEBI" id="CHEBI:30616"/>
    </ligand>
</feature>
<evidence type="ECO:0000256" key="11">
    <source>
        <dbReference type="ARBA" id="ARBA00034036"/>
    </source>
</evidence>
<reference evidence="19 20" key="2">
    <citation type="submission" date="2018-11" db="EMBL/GenBank/DDBJ databases">
        <authorList>
            <consortium name="Pathogen Informatics"/>
        </authorList>
    </citation>
    <scope>NUCLEOTIDE SEQUENCE [LARGE SCALE GENOMIC DNA]</scope>
</reference>
<dbReference type="InterPro" id="IPR018303">
    <property type="entry name" value="ATPase_P-typ_P_site"/>
</dbReference>
<keyword evidence="5 13" id="KW-0547">Nucleotide-binding</keyword>
<evidence type="ECO:0000256" key="16">
    <source>
        <dbReference type="SAM" id="MobiDB-lite"/>
    </source>
</evidence>
<feature type="transmembrane region" description="Helical" evidence="15">
    <location>
        <begin position="1011"/>
        <end position="1031"/>
    </location>
</feature>
<feature type="transmembrane region" description="Helical" evidence="15">
    <location>
        <begin position="978"/>
        <end position="999"/>
    </location>
</feature>
<dbReference type="GO" id="GO:0000287">
    <property type="term" value="F:magnesium ion binding"/>
    <property type="evidence" value="ECO:0007669"/>
    <property type="project" value="UniProtKB-UniRule"/>
</dbReference>
<comment type="subcellular location">
    <subcellularLocation>
        <location evidence="1 15">Membrane</location>
        <topology evidence="1 15">Multi-pass membrane protein</topology>
    </subcellularLocation>
</comment>
<dbReference type="GO" id="GO:0016887">
    <property type="term" value="F:ATP hydrolysis activity"/>
    <property type="evidence" value="ECO:0007669"/>
    <property type="project" value="InterPro"/>
</dbReference>
<feature type="active site" description="4-aspartylphosphate intermediate" evidence="12">
    <location>
        <position position="416"/>
    </location>
</feature>
<dbReference type="Gene3D" id="1.20.1110.10">
    <property type="entry name" value="Calcium-transporting ATPase, transmembrane domain"/>
    <property type="match status" value="1"/>
</dbReference>
<keyword evidence="20" id="KW-1185">Reference proteome</keyword>
<evidence type="ECO:0000313" key="19">
    <source>
        <dbReference type="EMBL" id="VDK36492.1"/>
    </source>
</evidence>
<dbReference type="FunFam" id="3.40.50.1000:FF:000014">
    <property type="entry name" value="Phospholipid-transporting ATPase"/>
    <property type="match status" value="1"/>
</dbReference>
<dbReference type="Gene3D" id="2.70.150.10">
    <property type="entry name" value="Calcium-transporting ATPase, cytoplasmic transduction domain A"/>
    <property type="match status" value="2"/>
</dbReference>
<accession>A0A0R3W7P9</accession>
<evidence type="ECO:0000256" key="15">
    <source>
        <dbReference type="RuleBase" id="RU362033"/>
    </source>
</evidence>
<feature type="transmembrane region" description="Helical" evidence="15">
    <location>
        <begin position="1061"/>
        <end position="1083"/>
    </location>
</feature>
<dbReference type="InterPro" id="IPR044492">
    <property type="entry name" value="P_typ_ATPase_HD_dom"/>
</dbReference>
<feature type="binding site" evidence="13">
    <location>
        <position position="417"/>
    </location>
    <ligand>
        <name>ATP</name>
        <dbReference type="ChEBI" id="CHEBI:30616"/>
    </ligand>
</feature>
<feature type="region of interest" description="Disordered" evidence="16">
    <location>
        <begin position="1204"/>
        <end position="1239"/>
    </location>
</feature>
<dbReference type="NCBIfam" id="TIGR01494">
    <property type="entry name" value="ATPase_P-type"/>
    <property type="match status" value="1"/>
</dbReference>
<feature type="transmembrane region" description="Helical" evidence="15">
    <location>
        <begin position="305"/>
        <end position="326"/>
    </location>
</feature>
<feature type="binding site" evidence="13">
    <location>
        <position position="416"/>
    </location>
    <ligand>
        <name>ATP</name>
        <dbReference type="ChEBI" id="CHEBI:30616"/>
    </ligand>
</feature>
<comment type="cofactor">
    <cofactor evidence="14">
        <name>Mg(2+)</name>
        <dbReference type="ChEBI" id="CHEBI:18420"/>
    </cofactor>
</comment>
<dbReference type="InterPro" id="IPR001757">
    <property type="entry name" value="P_typ_ATPase"/>
</dbReference>
<dbReference type="Gene3D" id="3.40.1110.10">
    <property type="entry name" value="Calcium-transporting ATPase, cytoplasmic domain N"/>
    <property type="match status" value="2"/>
</dbReference>
<evidence type="ECO:0000259" key="18">
    <source>
        <dbReference type="Pfam" id="PF16212"/>
    </source>
</evidence>
<evidence type="ECO:0000256" key="9">
    <source>
        <dbReference type="ARBA" id="ARBA00022989"/>
    </source>
</evidence>
<keyword evidence="3 15" id="KW-0812">Transmembrane</keyword>
<feature type="transmembrane region" description="Helical" evidence="15">
    <location>
        <begin position="1125"/>
        <end position="1150"/>
    </location>
</feature>
<dbReference type="InterPro" id="IPR023299">
    <property type="entry name" value="ATPase_P-typ_cyto_dom_N"/>
</dbReference>
<comment type="similarity">
    <text evidence="2 15">Belongs to the cation transport ATPase (P-type) (TC 3.A.3) family. Type IV subfamily.</text>
</comment>
<dbReference type="Pfam" id="PF16212">
    <property type="entry name" value="PhoLip_ATPase_C"/>
    <property type="match status" value="1"/>
</dbReference>
<reference evidence="21" key="1">
    <citation type="submission" date="2016-04" db="UniProtKB">
        <authorList>
            <consortium name="WormBaseParasite"/>
        </authorList>
    </citation>
    <scope>IDENTIFICATION</scope>
</reference>
<feature type="binding site" evidence="13">
    <location>
        <position position="658"/>
    </location>
    <ligand>
        <name>ATP</name>
        <dbReference type="ChEBI" id="CHEBI:30616"/>
    </ligand>
</feature>
<keyword evidence="8 15" id="KW-1278">Translocase</keyword>
<evidence type="ECO:0000256" key="1">
    <source>
        <dbReference type="ARBA" id="ARBA00004141"/>
    </source>
</evidence>
<dbReference type="PANTHER" id="PTHR24092:SF175">
    <property type="entry name" value="PHOSPHOLIPID-TRANSPORTING ATPASE"/>
    <property type="match status" value="1"/>
</dbReference>
<feature type="binding site" evidence="14">
    <location>
        <position position="416"/>
    </location>
    <ligand>
        <name>Mg(2+)</name>
        <dbReference type="ChEBI" id="CHEBI:18420"/>
    </ligand>
</feature>
<feature type="binding site" evidence="13">
    <location>
        <position position="801"/>
    </location>
    <ligand>
        <name>ATP</name>
        <dbReference type="ChEBI" id="CHEBI:30616"/>
    </ligand>
</feature>
<dbReference type="InterPro" id="IPR036412">
    <property type="entry name" value="HAD-like_sf"/>
</dbReference>
<evidence type="ECO:0000256" key="2">
    <source>
        <dbReference type="ARBA" id="ARBA00008109"/>
    </source>
</evidence>
<dbReference type="GO" id="GO:0005783">
    <property type="term" value="C:endoplasmic reticulum"/>
    <property type="evidence" value="ECO:0007669"/>
    <property type="project" value="TreeGrafter"/>
</dbReference>
<feature type="binding site" evidence="13">
    <location>
        <position position="580"/>
    </location>
    <ligand>
        <name>ATP</name>
        <dbReference type="ChEBI" id="CHEBI:30616"/>
    </ligand>
</feature>
<keyword evidence="6 13" id="KW-0067">ATP-binding</keyword>
<dbReference type="InterPro" id="IPR032630">
    <property type="entry name" value="P_typ_ATPase_c"/>
</dbReference>
<feature type="domain" description="P-type ATPase C-terminal" evidence="18">
    <location>
        <begin position="947"/>
        <end position="1198"/>
    </location>
</feature>
<dbReference type="NCBIfam" id="TIGR01652">
    <property type="entry name" value="ATPase-Plipid"/>
    <property type="match status" value="1"/>
</dbReference>
<dbReference type="GO" id="GO:0005524">
    <property type="term" value="F:ATP binding"/>
    <property type="evidence" value="ECO:0007669"/>
    <property type="project" value="UniProtKB-UniRule"/>
</dbReference>
<dbReference type="GO" id="GO:0045332">
    <property type="term" value="P:phospholipid translocation"/>
    <property type="evidence" value="ECO:0007669"/>
    <property type="project" value="TreeGrafter"/>
</dbReference>
<feature type="binding site" evidence="13">
    <location>
        <position position="924"/>
    </location>
    <ligand>
        <name>ATP</name>
        <dbReference type="ChEBI" id="CHEBI:30616"/>
    </ligand>
</feature>
<dbReference type="PRINTS" id="PR00119">
    <property type="entry name" value="CATATPASE"/>
</dbReference>
<dbReference type="SFLD" id="SFLDG00002">
    <property type="entry name" value="C1.7:_P-type_atpase_like"/>
    <property type="match status" value="1"/>
</dbReference>
<feature type="binding site" evidence="14">
    <location>
        <position position="921"/>
    </location>
    <ligand>
        <name>Mg(2+)</name>
        <dbReference type="ChEBI" id="CHEBI:18420"/>
    </ligand>
</feature>
<protein>
    <recommendedName>
        <fullName evidence="15">Phospholipid-transporting ATPase</fullName>
        <ecNumber evidence="15">7.6.2.1</ecNumber>
    </recommendedName>
</protein>
<dbReference type="SFLD" id="SFLDF00027">
    <property type="entry name" value="p-type_atpase"/>
    <property type="match status" value="1"/>
</dbReference>
<feature type="binding site" evidence="13">
    <location>
        <position position="893"/>
    </location>
    <ligand>
        <name>ATP</name>
        <dbReference type="ChEBI" id="CHEBI:30616"/>
    </ligand>
</feature>
<dbReference type="AlphaFoldDB" id="A0A0R3W7P9"/>
<feature type="binding site" evidence="13">
    <location>
        <position position="899"/>
    </location>
    <ligand>
        <name>ATP</name>
        <dbReference type="ChEBI" id="CHEBI:30616"/>
    </ligand>
</feature>
<dbReference type="Pfam" id="PF16209">
    <property type="entry name" value="PhoLip_ATPase_N"/>
    <property type="match status" value="1"/>
</dbReference>
<feature type="transmembrane region" description="Helical" evidence="15">
    <location>
        <begin position="1098"/>
        <end position="1118"/>
    </location>
</feature>
<proteinExistence type="inferred from homology"/>
<dbReference type="InterPro" id="IPR023298">
    <property type="entry name" value="ATPase_P-typ_TM_dom_sf"/>
</dbReference>
<evidence type="ECO:0000256" key="13">
    <source>
        <dbReference type="PIRSR" id="PIRSR606539-2"/>
    </source>
</evidence>
<evidence type="ECO:0000313" key="20">
    <source>
        <dbReference type="Proteomes" id="UP000282613"/>
    </source>
</evidence>
<evidence type="ECO:0000256" key="5">
    <source>
        <dbReference type="ARBA" id="ARBA00022741"/>
    </source>
</evidence>
<dbReference type="Gene3D" id="3.40.50.1000">
    <property type="entry name" value="HAD superfamily/HAD-like"/>
    <property type="match status" value="2"/>
</dbReference>
<feature type="transmembrane region" description="Helical" evidence="15">
    <location>
        <begin position="351"/>
        <end position="370"/>
    </location>
</feature>
<dbReference type="Proteomes" id="UP000282613">
    <property type="component" value="Unassembled WGS sequence"/>
</dbReference>
<dbReference type="SUPFAM" id="SSF81665">
    <property type="entry name" value="Calcium ATPase, transmembrane domain M"/>
    <property type="match status" value="1"/>
</dbReference>
<feature type="binding site" evidence="13">
    <location>
        <position position="418"/>
    </location>
    <ligand>
        <name>ATP</name>
        <dbReference type="ChEBI" id="CHEBI:30616"/>
    </ligand>
</feature>
<dbReference type="PANTHER" id="PTHR24092">
    <property type="entry name" value="PROBABLE PHOSPHOLIPID-TRANSPORTING ATPASE"/>
    <property type="match status" value="1"/>
</dbReference>
<keyword evidence="9 15" id="KW-1133">Transmembrane helix</keyword>
<dbReference type="EMBL" id="UYRS01018488">
    <property type="protein sequence ID" value="VDK36492.1"/>
    <property type="molecule type" value="Genomic_DNA"/>
</dbReference>
<dbReference type="SUPFAM" id="SSF81660">
    <property type="entry name" value="Metal cation-transporting ATPase, ATP-binding domain N"/>
    <property type="match status" value="1"/>
</dbReference>
<evidence type="ECO:0000256" key="10">
    <source>
        <dbReference type="ARBA" id="ARBA00023136"/>
    </source>
</evidence>
<feature type="domain" description="P-type ATPase N-terminal" evidence="17">
    <location>
        <begin position="47"/>
        <end position="104"/>
    </location>
</feature>
<feature type="binding site" evidence="13">
    <location>
        <position position="800"/>
    </location>
    <ligand>
        <name>ATP</name>
        <dbReference type="ChEBI" id="CHEBI:30616"/>
    </ligand>
</feature>
<evidence type="ECO:0000256" key="7">
    <source>
        <dbReference type="ARBA" id="ARBA00022842"/>
    </source>
</evidence>
<organism evidence="21">
    <name type="scientific">Taenia asiatica</name>
    <name type="common">Asian tapeworm</name>
    <dbReference type="NCBI Taxonomy" id="60517"/>
    <lineage>
        <taxon>Eukaryota</taxon>
        <taxon>Metazoa</taxon>
        <taxon>Spiralia</taxon>
        <taxon>Lophotrochozoa</taxon>
        <taxon>Platyhelminthes</taxon>
        <taxon>Cestoda</taxon>
        <taxon>Eucestoda</taxon>
        <taxon>Cyclophyllidea</taxon>
        <taxon>Taeniidae</taxon>
        <taxon>Taenia</taxon>
    </lineage>
</organism>
<keyword evidence="7 14" id="KW-0460">Magnesium</keyword>
<evidence type="ECO:0000256" key="14">
    <source>
        <dbReference type="PIRSR" id="PIRSR606539-3"/>
    </source>
</evidence>
<sequence length="1239" mass="139340">MGSVNRKLSLSLPGKLRNRLGINPSPYSQSRIIPVGPLSKLELDVEAKNTLKMYGNNTIRTARYRWYSFLFQNLYEQVQRIANFYFICIAVIQLFIEAPVSPASSILPLIFVIFLTVFKEGYEDFLRHRADRVNNNKPIEVVDETGALVTKKSFELLVGDVVLVCNGDTFPCDMVVLSSSEPSGECFVTTASLDGETNLKRFYAPPITRELDNPSDIAKNLLAAIVCEQPVQDIYKFSGKMIVSEIASGTETAHPLNNECLLLRGARLKNTDFVYGCVVYTGRDTKMSLNAKRKKIKFSQVERKLNTFLLLYLLGLLLVCIAYTILKNLFQVRAWYIHSRKITPWFVTQDMFAFLVLFNYAVPISLYVTIEFQKFIGSMFFGWDLELYDAEIDERAFVNTSDILEEMGQVEYLFSDKTGTLTKNEMSFQRLAVGDGTFLLRDSMLHPLFEVQATKMRDLKSPRFSGAGLPSTQMPTTVQILLIFLALCHTVRVEQDPDARQSLSISLMDHMRKQSRLKNRMKEGFKLMRLNKMTPPSKEWTYRRRESAILSAQEAVSAVNSGSEIDPGEDYEYQASSPDEKTFVEGCRELGIIYHGQNKQQLQVVTLFGRRGLQYRLLDVLEFDATRKCMSVIVQPVLQGEAETPDYVPEKPALVLCKGADSSILAKSAPLEGLPTLPEPTGDPLLDGLFVPSEEIQRRAALSSSRVSDNVTKLSSFGLRTLVEGVRLLKPGEWLPLQQELNEARTNMEDRTEALTKAYQSIEKDLMLIGCTGVEDKLQDDVPETLTTLREAGIQIWVLTGDKEETAVNVSFLAGHFNPGLSTIHVTKQNNLLECSVALETQLITVERLQRESIQFHYGLVVDGQSLNFALQATQKDKFLRLCRNADAVLCCRLTPMQKAEVVRLVKQSRSPGPITCAVGDGANDVSMILEAHVGIGLFGKEGRQAARASDYALGKFRFLKRALLFHGFNFYWRTANVVLYFFYKNLVFVLAQAYFGVFSNFATQTAFSSIYLLSYNVIMTSSPIIVYGILEMRFPEELLLDTPLIYRTLSRNRLLSWKNFLMWNVFGLWHSIVLFFGCYVLATEGVSKPGGAIETLYGFGSMLFSLIFLVVTIKLLLTTYSLNILMLLAIGGTMLVTYTVFVCFSRITIPVSDGRDLLGVWENLLYGPSAMINLFGHVLLLASALAPDIIYKVYMDSCRELPGSGDGSVRRGETRTKSRRVKRPLLAHSPSKGNEHPP</sequence>
<comment type="catalytic activity">
    <reaction evidence="11 15">
        <text>ATP + H2O + phospholipidSide 1 = ADP + phosphate + phospholipidSide 2.</text>
        <dbReference type="EC" id="7.6.2.1"/>
    </reaction>
</comment>
<evidence type="ECO:0000256" key="3">
    <source>
        <dbReference type="ARBA" id="ARBA00022692"/>
    </source>
</evidence>
<feature type="transmembrane region" description="Helical" evidence="15">
    <location>
        <begin position="1170"/>
        <end position="1192"/>
    </location>
</feature>
<keyword evidence="10 15" id="KW-0472">Membrane</keyword>
<dbReference type="PROSITE" id="PS00154">
    <property type="entry name" value="ATPASE_E1_E2"/>
    <property type="match status" value="1"/>
</dbReference>
<evidence type="ECO:0000256" key="12">
    <source>
        <dbReference type="PIRSR" id="PIRSR606539-1"/>
    </source>
</evidence>
<dbReference type="STRING" id="60517.A0A0R3W7P9"/>
<keyword evidence="4 14" id="KW-0479">Metal-binding</keyword>
<evidence type="ECO:0000256" key="4">
    <source>
        <dbReference type="ARBA" id="ARBA00022723"/>
    </source>
</evidence>
<dbReference type="OrthoDB" id="377733at2759"/>
<dbReference type="InterPro" id="IPR006539">
    <property type="entry name" value="P-type_ATPase_IV"/>
</dbReference>
<feature type="binding site" evidence="14">
    <location>
        <position position="925"/>
    </location>
    <ligand>
        <name>Mg(2+)</name>
        <dbReference type="ChEBI" id="CHEBI:18420"/>
    </ligand>
</feature>
<dbReference type="GO" id="GO:0005886">
    <property type="term" value="C:plasma membrane"/>
    <property type="evidence" value="ECO:0007669"/>
    <property type="project" value="TreeGrafter"/>
</dbReference>
<dbReference type="InterPro" id="IPR008250">
    <property type="entry name" value="ATPase_P-typ_transduc_dom_A_sf"/>
</dbReference>
<gene>
    <name evidence="19" type="ORF">TASK_LOCUS6320</name>
</gene>
<dbReference type="EC" id="7.6.2.1" evidence="15"/>
<evidence type="ECO:0000313" key="21">
    <source>
        <dbReference type="WBParaSite" id="TASK_0000631901-mRNA-1"/>
    </source>
</evidence>
<dbReference type="SFLD" id="SFLDS00003">
    <property type="entry name" value="Haloacid_Dehalogenase"/>
    <property type="match status" value="1"/>
</dbReference>
<feature type="binding site" evidence="14">
    <location>
        <position position="418"/>
    </location>
    <ligand>
        <name>Mg(2+)</name>
        <dbReference type="ChEBI" id="CHEBI:18420"/>
    </ligand>
</feature>
<feature type="binding site" evidence="13">
    <location>
        <position position="623"/>
    </location>
    <ligand>
        <name>ATP</name>
        <dbReference type="ChEBI" id="CHEBI:30616"/>
    </ligand>
</feature>
<dbReference type="InterPro" id="IPR032631">
    <property type="entry name" value="P-type_ATPase_N"/>
</dbReference>
<dbReference type="WBParaSite" id="TASK_0000631901-mRNA-1">
    <property type="protein sequence ID" value="TASK_0000631901-mRNA-1"/>
    <property type="gene ID" value="TASK_0000631901"/>
</dbReference>
<feature type="binding site" evidence="13">
    <location>
        <position position="720"/>
    </location>
    <ligand>
        <name>ATP</name>
        <dbReference type="ChEBI" id="CHEBI:30616"/>
    </ligand>
</feature>
<name>A0A0R3W7P9_TAEAS</name>